<evidence type="ECO:0000313" key="4">
    <source>
        <dbReference type="Proteomes" id="UP000228593"/>
    </source>
</evidence>
<dbReference type="GO" id="GO:0010181">
    <property type="term" value="F:FMN binding"/>
    <property type="evidence" value="ECO:0007669"/>
    <property type="project" value="InterPro"/>
</dbReference>
<name>A0A2G8T523_9BURK</name>
<dbReference type="GO" id="GO:0016491">
    <property type="term" value="F:oxidoreductase activity"/>
    <property type="evidence" value="ECO:0007669"/>
    <property type="project" value="InterPro"/>
</dbReference>
<sequence length="66" mass="7215">MLSHLLIRRWHRTIKDSARAKAAGSDGVEIHDANGYLPDQFMTLHTNRRTGPQPGAPAGRGEPGRA</sequence>
<dbReference type="Pfam" id="PF00724">
    <property type="entry name" value="Oxidored_FMN"/>
    <property type="match status" value="1"/>
</dbReference>
<reference evidence="3 4" key="1">
    <citation type="submission" date="2017-10" db="EMBL/GenBank/DDBJ databases">
        <title>Massilia psychrophilum sp. nov., a novel purple-pigmented bacterium isolated from Tianshan glacier, Xinjiang Municipality, China.</title>
        <authorList>
            <person name="Wang H."/>
        </authorList>
    </citation>
    <scope>NUCLEOTIDE SEQUENCE [LARGE SCALE GENOMIC DNA]</scope>
    <source>
        <strain evidence="3 4">JCM 30813</strain>
    </source>
</reference>
<dbReference type="EMBL" id="PDOB01000003">
    <property type="protein sequence ID" value="PIL41112.1"/>
    <property type="molecule type" value="Genomic_DNA"/>
</dbReference>
<gene>
    <name evidence="3" type="ORF">CR103_03115</name>
</gene>
<dbReference type="OrthoDB" id="9772736at2"/>
<dbReference type="SUPFAM" id="SSF51395">
    <property type="entry name" value="FMN-linked oxidoreductases"/>
    <property type="match status" value="1"/>
</dbReference>
<evidence type="ECO:0000259" key="2">
    <source>
        <dbReference type="Pfam" id="PF00724"/>
    </source>
</evidence>
<dbReference type="InterPro" id="IPR013785">
    <property type="entry name" value="Aldolase_TIM"/>
</dbReference>
<feature type="domain" description="NADH:flavin oxidoreductase/NADH oxidase N-terminal" evidence="2">
    <location>
        <begin position="17"/>
        <end position="56"/>
    </location>
</feature>
<dbReference type="InterPro" id="IPR001155">
    <property type="entry name" value="OxRdtase_FMN_N"/>
</dbReference>
<dbReference type="Gene3D" id="3.20.20.70">
    <property type="entry name" value="Aldolase class I"/>
    <property type="match status" value="1"/>
</dbReference>
<comment type="caution">
    <text evidence="3">The sequence shown here is derived from an EMBL/GenBank/DDBJ whole genome shotgun (WGS) entry which is preliminary data.</text>
</comment>
<evidence type="ECO:0000256" key="1">
    <source>
        <dbReference type="SAM" id="MobiDB-lite"/>
    </source>
</evidence>
<dbReference type="RefSeq" id="WP_099914556.1">
    <property type="nucleotide sequence ID" value="NZ_BMHS01000004.1"/>
</dbReference>
<organism evidence="3 4">
    <name type="scientific">Massilia psychrophila</name>
    <dbReference type="NCBI Taxonomy" id="1603353"/>
    <lineage>
        <taxon>Bacteria</taxon>
        <taxon>Pseudomonadati</taxon>
        <taxon>Pseudomonadota</taxon>
        <taxon>Betaproteobacteria</taxon>
        <taxon>Burkholderiales</taxon>
        <taxon>Oxalobacteraceae</taxon>
        <taxon>Telluria group</taxon>
        <taxon>Massilia</taxon>
    </lineage>
</organism>
<feature type="region of interest" description="Disordered" evidence="1">
    <location>
        <begin position="45"/>
        <end position="66"/>
    </location>
</feature>
<proteinExistence type="predicted"/>
<keyword evidence="4" id="KW-1185">Reference proteome</keyword>
<accession>A0A2G8T523</accession>
<dbReference type="Proteomes" id="UP000228593">
    <property type="component" value="Unassembled WGS sequence"/>
</dbReference>
<feature type="compositionally biased region" description="Low complexity" evidence="1">
    <location>
        <begin position="49"/>
        <end position="66"/>
    </location>
</feature>
<dbReference type="AlphaFoldDB" id="A0A2G8T523"/>
<evidence type="ECO:0000313" key="3">
    <source>
        <dbReference type="EMBL" id="PIL41112.1"/>
    </source>
</evidence>
<protein>
    <recommendedName>
        <fullName evidence="2">NADH:flavin oxidoreductase/NADH oxidase N-terminal domain-containing protein</fullName>
    </recommendedName>
</protein>